<evidence type="ECO:0000256" key="3">
    <source>
        <dbReference type="ARBA" id="ARBA00022679"/>
    </source>
</evidence>
<comment type="subunit">
    <text evidence="7">Homodimer.</text>
</comment>
<dbReference type="InterPro" id="IPR043129">
    <property type="entry name" value="ATPase_NBD"/>
</dbReference>
<keyword evidence="7" id="KW-0479">Metal-binding</keyword>
<protein>
    <recommendedName>
        <fullName evidence="7">Acetate kinase</fullName>
        <ecNumber evidence="7">2.7.2.1</ecNumber>
    </recommendedName>
    <alternativeName>
        <fullName evidence="7">Acetokinase</fullName>
    </alternativeName>
</protein>
<evidence type="ECO:0000256" key="5">
    <source>
        <dbReference type="ARBA" id="ARBA00022777"/>
    </source>
</evidence>
<dbReference type="RefSeq" id="WP_069986970.1">
    <property type="nucleotide sequence ID" value="NZ_JACOQK010000001.1"/>
</dbReference>
<organism evidence="9 10">
    <name type="scientific">Clostridium facile</name>
    <dbReference type="NCBI Taxonomy" id="2763035"/>
    <lineage>
        <taxon>Bacteria</taxon>
        <taxon>Bacillati</taxon>
        <taxon>Bacillota</taxon>
        <taxon>Clostridia</taxon>
        <taxon>Eubacteriales</taxon>
        <taxon>Clostridiaceae</taxon>
        <taxon>Clostridium</taxon>
    </lineage>
</organism>
<dbReference type="SUPFAM" id="SSF53067">
    <property type="entry name" value="Actin-like ATPase domain"/>
    <property type="match status" value="2"/>
</dbReference>
<feature type="binding site" evidence="7">
    <location>
        <begin position="283"/>
        <end position="285"/>
    </location>
    <ligand>
        <name>ATP</name>
        <dbReference type="ChEBI" id="CHEBI:30616"/>
    </ligand>
</feature>
<sequence length="402" mass="43801">MKILVSNAGSSSLKYQLINMDDGQVIAKGVCGRIGIGGEISHKTFDGRKFESDCDFPTHTEAFQKVVELLISKEYGVIQSMDEISAVGHRVVQGAEYFSESVLITPEVIDVIRKVSDLAPLHNPAHILAIQACEKVLDPSTPQVAVFDTAFHQTMPPKAFLYGVPYEYYEKYNIRKYGFHGTSHRFVSNRLAALLGKDIKDLKIITCHLGNGSSITAIDGGKSVDTTMGFTPLDGLLMGTRSGAVDPSVVTYIMEKENLTPAQMSDLLNKKSGYLGVSGVSSDDRDLKAAAEEGNKRAQITREIQSYQIKKYIGSYAAAMGGVDAIVFTGGIGEHNAELRYNVCSDMEFMGIAIDAAKNEEMNAKEAKVSAENSKVQVWVIPTNEELLIAQDTEKIVNGLNK</sequence>
<comment type="pathway">
    <text evidence="7">Metabolic intermediate biosynthesis; acetyl-CoA biosynthesis; acetyl-CoA from acetate: step 1/2.</text>
</comment>
<dbReference type="CDD" id="cd24010">
    <property type="entry name" value="ASKHA_NBD_AcK_PK"/>
    <property type="match status" value="1"/>
</dbReference>
<comment type="function">
    <text evidence="7">Catalyzes the formation of acetyl phosphate from acetate and ATP. Can also catalyze the reverse reaction.</text>
</comment>
<evidence type="ECO:0000256" key="7">
    <source>
        <dbReference type="HAMAP-Rule" id="MF_00020"/>
    </source>
</evidence>
<evidence type="ECO:0000256" key="8">
    <source>
        <dbReference type="RuleBase" id="RU003835"/>
    </source>
</evidence>
<dbReference type="InterPro" id="IPR000890">
    <property type="entry name" value="Aliphatic_acid_kin_short-chain"/>
</dbReference>
<dbReference type="EMBL" id="JACOQK010000001">
    <property type="protein sequence ID" value="MBC5788474.1"/>
    <property type="molecule type" value="Genomic_DNA"/>
</dbReference>
<evidence type="ECO:0000256" key="2">
    <source>
        <dbReference type="ARBA" id="ARBA00022490"/>
    </source>
</evidence>
<comment type="caution">
    <text evidence="9">The sequence shown here is derived from an EMBL/GenBank/DDBJ whole genome shotgun (WGS) entry which is preliminary data.</text>
</comment>
<keyword evidence="7" id="KW-0460">Magnesium</keyword>
<gene>
    <name evidence="7" type="primary">ackA</name>
    <name evidence="9" type="ORF">H8Z77_10705</name>
</gene>
<name>A0ABR7ITY2_9CLOT</name>
<keyword evidence="4 7" id="KW-0547">Nucleotide-binding</keyword>
<evidence type="ECO:0000313" key="10">
    <source>
        <dbReference type="Proteomes" id="UP000649151"/>
    </source>
</evidence>
<keyword evidence="3 7" id="KW-0808">Transferase</keyword>
<feature type="site" description="Transition state stabilizer" evidence="7">
    <location>
        <position position="241"/>
    </location>
</feature>
<feature type="binding site" evidence="7">
    <location>
        <position position="90"/>
    </location>
    <ligand>
        <name>substrate</name>
    </ligand>
</feature>
<feature type="binding site" evidence="7">
    <location>
        <position position="14"/>
    </location>
    <ligand>
        <name>ATP</name>
        <dbReference type="ChEBI" id="CHEBI:30616"/>
    </ligand>
</feature>
<evidence type="ECO:0000256" key="4">
    <source>
        <dbReference type="ARBA" id="ARBA00022741"/>
    </source>
</evidence>
<feature type="binding site" evidence="7">
    <location>
        <position position="385"/>
    </location>
    <ligand>
        <name>Mg(2+)</name>
        <dbReference type="ChEBI" id="CHEBI:18420"/>
    </ligand>
</feature>
<comment type="catalytic activity">
    <reaction evidence="7">
        <text>acetate + ATP = acetyl phosphate + ADP</text>
        <dbReference type="Rhea" id="RHEA:11352"/>
        <dbReference type="ChEBI" id="CHEBI:22191"/>
        <dbReference type="ChEBI" id="CHEBI:30089"/>
        <dbReference type="ChEBI" id="CHEBI:30616"/>
        <dbReference type="ChEBI" id="CHEBI:456216"/>
        <dbReference type="EC" id="2.7.2.1"/>
    </reaction>
</comment>
<dbReference type="InterPro" id="IPR004372">
    <property type="entry name" value="Ac/propionate_kinase"/>
</dbReference>
<dbReference type="Pfam" id="PF00871">
    <property type="entry name" value="Acetate_kinase"/>
    <property type="match status" value="1"/>
</dbReference>
<dbReference type="NCBIfam" id="TIGR00016">
    <property type="entry name" value="ackA"/>
    <property type="match status" value="1"/>
</dbReference>
<evidence type="ECO:0000256" key="1">
    <source>
        <dbReference type="ARBA" id="ARBA00008748"/>
    </source>
</evidence>
<feature type="binding site" evidence="7">
    <location>
        <begin position="208"/>
        <end position="212"/>
    </location>
    <ligand>
        <name>ATP</name>
        <dbReference type="ChEBI" id="CHEBI:30616"/>
    </ligand>
</feature>
<dbReference type="Proteomes" id="UP000649151">
    <property type="component" value="Unassembled WGS sequence"/>
</dbReference>
<comment type="subcellular location">
    <subcellularLocation>
        <location evidence="7">Cytoplasm</location>
    </subcellularLocation>
</comment>
<feature type="binding site" evidence="7">
    <location>
        <position position="7"/>
    </location>
    <ligand>
        <name>Mg(2+)</name>
        <dbReference type="ChEBI" id="CHEBI:18420"/>
    </ligand>
</feature>
<proteinExistence type="inferred from homology"/>
<comment type="similarity">
    <text evidence="1 7 8">Belongs to the acetokinase family.</text>
</comment>
<feature type="active site" description="Proton donor/acceptor" evidence="7">
    <location>
        <position position="148"/>
    </location>
</feature>
<accession>A0ABR7ITY2</accession>
<reference evidence="9 10" key="1">
    <citation type="submission" date="2020-08" db="EMBL/GenBank/DDBJ databases">
        <title>Genome public.</title>
        <authorList>
            <person name="Liu C."/>
            <person name="Sun Q."/>
        </authorList>
    </citation>
    <scope>NUCLEOTIDE SEQUENCE [LARGE SCALE GENOMIC DNA]</scope>
    <source>
        <strain evidence="9 10">NSJ-27</strain>
    </source>
</reference>
<feature type="site" description="Transition state stabilizer" evidence="7">
    <location>
        <position position="180"/>
    </location>
</feature>
<keyword evidence="2 7" id="KW-0963">Cytoplasm</keyword>
<dbReference type="PIRSF" id="PIRSF000722">
    <property type="entry name" value="Acetate_prop_kin"/>
    <property type="match status" value="1"/>
</dbReference>
<dbReference type="InterPro" id="IPR023865">
    <property type="entry name" value="Aliphatic_acid_kinase_CS"/>
</dbReference>
<dbReference type="PROSITE" id="PS01076">
    <property type="entry name" value="ACETATE_KINASE_2"/>
    <property type="match status" value="1"/>
</dbReference>
<feature type="binding site" evidence="7">
    <location>
        <begin position="331"/>
        <end position="335"/>
    </location>
    <ligand>
        <name>ATP</name>
        <dbReference type="ChEBI" id="CHEBI:30616"/>
    </ligand>
</feature>
<keyword evidence="6 7" id="KW-0067">ATP-binding</keyword>
<evidence type="ECO:0000313" key="9">
    <source>
        <dbReference type="EMBL" id="MBC5788474.1"/>
    </source>
</evidence>
<evidence type="ECO:0000256" key="6">
    <source>
        <dbReference type="ARBA" id="ARBA00022840"/>
    </source>
</evidence>
<dbReference type="PRINTS" id="PR00471">
    <property type="entry name" value="ACETATEKNASE"/>
</dbReference>
<keyword evidence="10" id="KW-1185">Reference proteome</keyword>
<dbReference type="Gene3D" id="3.30.420.40">
    <property type="match status" value="2"/>
</dbReference>
<dbReference type="PANTHER" id="PTHR21060:SF15">
    <property type="entry name" value="ACETATE KINASE-RELATED"/>
    <property type="match status" value="1"/>
</dbReference>
<keyword evidence="5 7" id="KW-0418">Kinase</keyword>
<dbReference type="PANTHER" id="PTHR21060">
    <property type="entry name" value="ACETATE KINASE"/>
    <property type="match status" value="1"/>
</dbReference>
<dbReference type="HAMAP" id="MF_00020">
    <property type="entry name" value="Acetate_kinase"/>
    <property type="match status" value="1"/>
</dbReference>
<comment type="cofactor">
    <cofactor evidence="7">
        <name>Mg(2+)</name>
        <dbReference type="ChEBI" id="CHEBI:18420"/>
    </cofactor>
    <cofactor evidence="7">
        <name>Mn(2+)</name>
        <dbReference type="ChEBI" id="CHEBI:29035"/>
    </cofactor>
    <text evidence="7">Mg(2+). Can also accept Mn(2+).</text>
</comment>
<dbReference type="GO" id="GO:0016301">
    <property type="term" value="F:kinase activity"/>
    <property type="evidence" value="ECO:0007669"/>
    <property type="project" value="UniProtKB-KW"/>
</dbReference>
<dbReference type="EC" id="2.7.2.1" evidence="7"/>